<sequence>MNKLLGLCAILALVAPQPQVYNLCTGPMLVAYLSCSKQLVPPRSSSICYGDYPDCNEAQKLAITDAGNCYVEEWRGQIILLKSVFRPCEDPLPPRIMEMKLCSLNGVILSEYYGQLYTDIVRNNDNEIVVYNHTGFTLMSKSSGRCLVIAPSFALGLLQQYNVDYTRQEQSRLIENNRVYGAQCLWSDNPFGHSVEVSTKKCDFTYDLNQYFTDCANVPKNYVRIASTRGKRISEYYSNLYFDDPRDNFNELFPFDASTQMFKSASSHQCLDSYLNTDGKFKVHTYECDANNANRKWIVHADTKQIEHATHKGQCLDDDPTYADRPFANVVLCTKQSKSAMGCNTIYTINQYIC</sequence>
<dbReference type="PROSITE" id="PS50231">
    <property type="entry name" value="RICIN_B_LECTIN"/>
    <property type="match status" value="1"/>
</dbReference>
<keyword evidence="4" id="KW-1185">Reference proteome</keyword>
<feature type="signal peptide" evidence="1">
    <location>
        <begin position="1"/>
        <end position="16"/>
    </location>
</feature>
<reference evidence="3 4" key="1">
    <citation type="journal article" date="2014" name="Genome Biol. Evol.">
        <title>The secreted proteins of Achlya hypogyna and Thraustotheca clavata identify the ancestral oomycete secretome and reveal gene acquisitions by horizontal gene transfer.</title>
        <authorList>
            <person name="Misner I."/>
            <person name="Blouin N."/>
            <person name="Leonard G."/>
            <person name="Richards T.A."/>
            <person name="Lane C.E."/>
        </authorList>
    </citation>
    <scope>NUCLEOTIDE SEQUENCE [LARGE SCALE GENOMIC DNA]</scope>
    <source>
        <strain evidence="3 4">ATCC 34112</strain>
    </source>
</reference>
<proteinExistence type="predicted"/>
<evidence type="ECO:0000313" key="3">
    <source>
        <dbReference type="EMBL" id="OQS03462.1"/>
    </source>
</evidence>
<dbReference type="InterPro" id="IPR000772">
    <property type="entry name" value="Ricin_B_lectin"/>
</dbReference>
<dbReference type="EMBL" id="JNBS01000887">
    <property type="protein sequence ID" value="OQS03462.1"/>
    <property type="molecule type" value="Genomic_DNA"/>
</dbReference>
<dbReference type="SUPFAM" id="SSF50370">
    <property type="entry name" value="Ricin B-like lectins"/>
    <property type="match status" value="1"/>
</dbReference>
<dbReference type="Pfam" id="PF00652">
    <property type="entry name" value="Ricin_B_lectin"/>
    <property type="match status" value="1"/>
</dbReference>
<feature type="domain" description="Ricin B lectin" evidence="2">
    <location>
        <begin position="251"/>
        <end position="328"/>
    </location>
</feature>
<protein>
    <recommendedName>
        <fullName evidence="2">Ricin B lectin domain-containing protein</fullName>
    </recommendedName>
</protein>
<organism evidence="3 4">
    <name type="scientific">Thraustotheca clavata</name>
    <dbReference type="NCBI Taxonomy" id="74557"/>
    <lineage>
        <taxon>Eukaryota</taxon>
        <taxon>Sar</taxon>
        <taxon>Stramenopiles</taxon>
        <taxon>Oomycota</taxon>
        <taxon>Saprolegniomycetes</taxon>
        <taxon>Saprolegniales</taxon>
        <taxon>Achlyaceae</taxon>
        <taxon>Thraustotheca</taxon>
    </lineage>
</organism>
<evidence type="ECO:0000256" key="1">
    <source>
        <dbReference type="SAM" id="SignalP"/>
    </source>
</evidence>
<comment type="caution">
    <text evidence="3">The sequence shown here is derived from an EMBL/GenBank/DDBJ whole genome shotgun (WGS) entry which is preliminary data.</text>
</comment>
<dbReference type="AlphaFoldDB" id="A0A1V9ZZJ8"/>
<feature type="chain" id="PRO_5012958194" description="Ricin B lectin domain-containing protein" evidence="1">
    <location>
        <begin position="17"/>
        <end position="354"/>
    </location>
</feature>
<dbReference type="STRING" id="74557.A0A1V9ZZJ8"/>
<evidence type="ECO:0000313" key="4">
    <source>
        <dbReference type="Proteomes" id="UP000243217"/>
    </source>
</evidence>
<evidence type="ECO:0000259" key="2">
    <source>
        <dbReference type="Pfam" id="PF00652"/>
    </source>
</evidence>
<gene>
    <name evidence="3" type="ORF">THRCLA_21161</name>
</gene>
<dbReference type="InterPro" id="IPR035992">
    <property type="entry name" value="Ricin_B-like_lectins"/>
</dbReference>
<keyword evidence="1" id="KW-0732">Signal</keyword>
<dbReference type="Gene3D" id="2.80.10.50">
    <property type="match status" value="1"/>
</dbReference>
<dbReference type="Proteomes" id="UP000243217">
    <property type="component" value="Unassembled WGS sequence"/>
</dbReference>
<accession>A0A1V9ZZJ8</accession>
<name>A0A1V9ZZJ8_9STRA</name>